<proteinExistence type="predicted"/>
<dbReference type="RefSeq" id="WP_137023815.1">
    <property type="nucleotide sequence ID" value="NZ_SZNT01000191.1"/>
</dbReference>
<protein>
    <submittedName>
        <fullName evidence="1">Uncharacterized protein</fullName>
    </submittedName>
</protein>
<name>A0A9X9ES15_9BACI</name>
<dbReference type="Proteomes" id="UP000309170">
    <property type="component" value="Unassembled WGS sequence"/>
</dbReference>
<organism evidence="1 2">
    <name type="scientific">Peribacillus simplex</name>
    <dbReference type="NCBI Taxonomy" id="1478"/>
    <lineage>
        <taxon>Bacteria</taxon>
        <taxon>Bacillati</taxon>
        <taxon>Bacillota</taxon>
        <taxon>Bacilli</taxon>
        <taxon>Bacillales</taxon>
        <taxon>Bacillaceae</taxon>
        <taxon>Peribacillus</taxon>
    </lineage>
</organism>
<sequence>MGNVISKLNRLYNVNETEAERLLEGSAFLASLKTDPEYVVNHSTEYWVEELITRKISQHV</sequence>
<reference evidence="1 2" key="1">
    <citation type="journal article" date="2019" name="Environ. Microbiol.">
        <title>An active ?-lactamase is a part of an orchestrated cell wall stress resistance network of Bacillus subtilis and related rhizosphere species.</title>
        <authorList>
            <person name="Bucher T."/>
            <person name="Keren-Paz A."/>
            <person name="Hausser J."/>
            <person name="Olender T."/>
            <person name="Cytryn E."/>
            <person name="Kolodkin-Gal I."/>
        </authorList>
    </citation>
    <scope>NUCLEOTIDE SEQUENCE [LARGE SCALE GENOMIC DNA]</scope>
    <source>
        <strain evidence="1 2">I4</strain>
    </source>
</reference>
<evidence type="ECO:0000313" key="2">
    <source>
        <dbReference type="Proteomes" id="UP000309170"/>
    </source>
</evidence>
<gene>
    <name evidence="1" type="ORF">FC678_14100</name>
</gene>
<accession>A0A9X9ES15</accession>
<dbReference type="AlphaFoldDB" id="A0A9X9ES15"/>
<evidence type="ECO:0000313" key="1">
    <source>
        <dbReference type="EMBL" id="TKH10668.1"/>
    </source>
</evidence>
<dbReference type="EMBL" id="SZNT01000191">
    <property type="protein sequence ID" value="TKH10668.1"/>
    <property type="molecule type" value="Genomic_DNA"/>
</dbReference>
<comment type="caution">
    <text evidence="1">The sequence shown here is derived from an EMBL/GenBank/DDBJ whole genome shotgun (WGS) entry which is preliminary data.</text>
</comment>